<dbReference type="Gene3D" id="3.90.220.20">
    <property type="entry name" value="DNA methylase specificity domains"/>
    <property type="match status" value="2"/>
</dbReference>
<dbReference type="InterPro" id="IPR052021">
    <property type="entry name" value="Type-I_RS_S_subunit"/>
</dbReference>
<dbReference type="PANTHER" id="PTHR30408">
    <property type="entry name" value="TYPE-1 RESTRICTION ENZYME ECOKI SPECIFICITY PROTEIN"/>
    <property type="match status" value="1"/>
</dbReference>
<dbReference type="InterPro" id="IPR044946">
    <property type="entry name" value="Restrct_endonuc_typeI_TRD_sf"/>
</dbReference>
<evidence type="ECO:0000256" key="1">
    <source>
        <dbReference type="ARBA" id="ARBA00010923"/>
    </source>
</evidence>
<evidence type="ECO:0000259" key="4">
    <source>
        <dbReference type="Pfam" id="PF01420"/>
    </source>
</evidence>
<dbReference type="Gene3D" id="1.10.287.1120">
    <property type="entry name" value="Bipartite methylase S protein"/>
    <property type="match status" value="1"/>
</dbReference>
<dbReference type="EMBL" id="JASOOE010000005">
    <property type="protein sequence ID" value="MDK7187006.1"/>
    <property type="molecule type" value="Genomic_DNA"/>
</dbReference>
<keyword evidence="3" id="KW-0238">DNA-binding</keyword>
<feature type="domain" description="Type I restriction modification DNA specificity" evidence="4">
    <location>
        <begin position="207"/>
        <end position="359"/>
    </location>
</feature>
<accession>A0AAJ1V359</accession>
<dbReference type="GO" id="GO:0004519">
    <property type="term" value="F:endonuclease activity"/>
    <property type="evidence" value="ECO:0007669"/>
    <property type="project" value="UniProtKB-KW"/>
</dbReference>
<dbReference type="PANTHER" id="PTHR30408:SF13">
    <property type="entry name" value="TYPE I RESTRICTION ENZYME HINDI SPECIFICITY SUBUNIT"/>
    <property type="match status" value="1"/>
</dbReference>
<evidence type="ECO:0000313" key="5">
    <source>
        <dbReference type="EMBL" id="MDK7187006.1"/>
    </source>
</evidence>
<protein>
    <submittedName>
        <fullName evidence="5">Restriction endonuclease subunit S</fullName>
        <ecNumber evidence="5">3.1.21.-</ecNumber>
    </submittedName>
</protein>
<evidence type="ECO:0000256" key="2">
    <source>
        <dbReference type="ARBA" id="ARBA00022747"/>
    </source>
</evidence>
<dbReference type="Pfam" id="PF01420">
    <property type="entry name" value="Methylase_S"/>
    <property type="match status" value="2"/>
</dbReference>
<dbReference type="GO" id="GO:0009307">
    <property type="term" value="P:DNA restriction-modification system"/>
    <property type="evidence" value="ECO:0007669"/>
    <property type="project" value="UniProtKB-KW"/>
</dbReference>
<name>A0AAJ1V359_9LACT</name>
<comment type="caution">
    <text evidence="5">The sequence shown here is derived from an EMBL/GenBank/DDBJ whole genome shotgun (WGS) entry which is preliminary data.</text>
</comment>
<sequence length="390" mass="44166">MKSEESWGRLDMKFKLSDVMELIGGGTPKTSKVEYWNGEIPWLSVKDFNNDFRYVYETEKSITELGLNNSSTKLLKEGDIIISARGTVGEIATIPFPMAFNQSCYGLRAKEEVVTSDYLYYLIKHNVYILKKNTHGSVFDTITRDTFSGIEVDIPSLDEQRKIASILSEIDEKIELNNEINKNLEAQAQAIFKAWFVDFELFDNKRPNDWITSTLGTVSVMSAGGDKPKNVSQTKTDLFQYPIYSNGLSDEGLYGFTDKPKIVEESVTVSARGTIGFVCLRHIPYVPIVRLVTLVPKAEIISAKYLYLYLKQVHITGTGTTQQQLTVPDFQKTEILVPTQKIMSQFTDILEPIFKKLWANQIENEEMSSLRDTLLPKLMSGEIDVANIDL</sequence>
<gene>
    <name evidence="5" type="ORF">QP433_03340</name>
</gene>
<proteinExistence type="inferred from homology"/>
<dbReference type="AlphaFoldDB" id="A0AAJ1V359"/>
<keyword evidence="5" id="KW-0378">Hydrolase</keyword>
<comment type="similarity">
    <text evidence="1">Belongs to the type-I restriction system S methylase family.</text>
</comment>
<evidence type="ECO:0000313" key="6">
    <source>
        <dbReference type="Proteomes" id="UP001229251"/>
    </source>
</evidence>
<feature type="domain" description="Type I restriction modification DNA specificity" evidence="4">
    <location>
        <begin position="13"/>
        <end position="185"/>
    </location>
</feature>
<evidence type="ECO:0000256" key="3">
    <source>
        <dbReference type="ARBA" id="ARBA00023125"/>
    </source>
</evidence>
<dbReference type="CDD" id="cd17243">
    <property type="entry name" value="RMtype1_S_AchA6I-TRD2-CR2_like"/>
    <property type="match status" value="1"/>
</dbReference>
<reference evidence="5" key="1">
    <citation type="submission" date="2023-05" db="EMBL/GenBank/DDBJ databases">
        <title>Cataloging the Phylogenetic Diversity of Human Bladder Bacteria.</title>
        <authorList>
            <person name="Du J."/>
        </authorList>
    </citation>
    <scope>NUCLEOTIDE SEQUENCE</scope>
    <source>
        <strain evidence="5">UMB1231</strain>
    </source>
</reference>
<dbReference type="GO" id="GO:0003677">
    <property type="term" value="F:DNA binding"/>
    <property type="evidence" value="ECO:0007669"/>
    <property type="project" value="UniProtKB-KW"/>
</dbReference>
<keyword evidence="5" id="KW-0540">Nuclease</keyword>
<organism evidence="5 6">
    <name type="scientific">Facklamia hominis</name>
    <dbReference type="NCBI Taxonomy" id="178214"/>
    <lineage>
        <taxon>Bacteria</taxon>
        <taxon>Bacillati</taxon>
        <taxon>Bacillota</taxon>
        <taxon>Bacilli</taxon>
        <taxon>Lactobacillales</taxon>
        <taxon>Aerococcaceae</taxon>
        <taxon>Facklamia</taxon>
    </lineage>
</organism>
<keyword evidence="2" id="KW-0680">Restriction system</keyword>
<dbReference type="InterPro" id="IPR000055">
    <property type="entry name" value="Restrct_endonuc_typeI_TRD"/>
</dbReference>
<keyword evidence="5" id="KW-0255">Endonuclease</keyword>
<dbReference type="RefSeq" id="WP_285065521.1">
    <property type="nucleotide sequence ID" value="NZ_JASOOE010000005.1"/>
</dbReference>
<dbReference type="GO" id="GO:0016787">
    <property type="term" value="F:hydrolase activity"/>
    <property type="evidence" value="ECO:0007669"/>
    <property type="project" value="UniProtKB-KW"/>
</dbReference>
<dbReference type="Proteomes" id="UP001229251">
    <property type="component" value="Unassembled WGS sequence"/>
</dbReference>
<dbReference type="SUPFAM" id="SSF116734">
    <property type="entry name" value="DNA methylase specificity domain"/>
    <property type="match status" value="2"/>
</dbReference>
<dbReference type="EC" id="3.1.21.-" evidence="5"/>